<gene>
    <name evidence="3" type="ORF">MUK42_15623</name>
</gene>
<feature type="compositionally biased region" description="Polar residues" evidence="1">
    <location>
        <begin position="637"/>
        <end position="647"/>
    </location>
</feature>
<evidence type="ECO:0000259" key="2">
    <source>
        <dbReference type="SMART" id="SM00666"/>
    </source>
</evidence>
<dbReference type="PANTHER" id="PTHR31066:SF27">
    <property type="entry name" value="EXPRESSED PROTEIN"/>
    <property type="match status" value="1"/>
</dbReference>
<proteinExistence type="predicted"/>
<protein>
    <submittedName>
        <fullName evidence="3">Lipid phosphate phosphatase</fullName>
    </submittedName>
</protein>
<evidence type="ECO:0000256" key="1">
    <source>
        <dbReference type="SAM" id="MobiDB-lite"/>
    </source>
</evidence>
<dbReference type="EMBL" id="CP097510">
    <property type="protein sequence ID" value="URE36388.1"/>
    <property type="molecule type" value="Genomic_DNA"/>
</dbReference>
<feature type="domain" description="PB1" evidence="2">
    <location>
        <begin position="94"/>
        <end position="194"/>
    </location>
</feature>
<dbReference type="Pfam" id="PF00564">
    <property type="entry name" value="PB1"/>
    <property type="match status" value="1"/>
</dbReference>
<dbReference type="Proteomes" id="UP001055439">
    <property type="component" value="Chromosome 8"/>
</dbReference>
<name>A0A9E7HSM9_9LILI</name>
<dbReference type="InterPro" id="IPR000270">
    <property type="entry name" value="PB1_dom"/>
</dbReference>
<reference evidence="3" key="1">
    <citation type="submission" date="2022-05" db="EMBL/GenBank/DDBJ databases">
        <title>The Musa troglodytarum L. genome provides insights into the mechanism of non-climacteric behaviour and enrichment of carotenoids.</title>
        <authorList>
            <person name="Wang J."/>
        </authorList>
    </citation>
    <scope>NUCLEOTIDE SEQUENCE</scope>
    <source>
        <tissue evidence="3">Leaf</tissue>
    </source>
</reference>
<dbReference type="SUPFAM" id="SSF54277">
    <property type="entry name" value="CAD &amp; PB1 domains"/>
    <property type="match status" value="1"/>
</dbReference>
<organism evidence="3 4">
    <name type="scientific">Musa troglodytarum</name>
    <name type="common">fe'i banana</name>
    <dbReference type="NCBI Taxonomy" id="320322"/>
    <lineage>
        <taxon>Eukaryota</taxon>
        <taxon>Viridiplantae</taxon>
        <taxon>Streptophyta</taxon>
        <taxon>Embryophyta</taxon>
        <taxon>Tracheophyta</taxon>
        <taxon>Spermatophyta</taxon>
        <taxon>Magnoliopsida</taxon>
        <taxon>Liliopsida</taxon>
        <taxon>Zingiberales</taxon>
        <taxon>Musaceae</taxon>
        <taxon>Musa</taxon>
    </lineage>
</organism>
<dbReference type="Gene3D" id="3.10.20.90">
    <property type="entry name" value="Phosphatidylinositol 3-kinase Catalytic Subunit, Chain A, domain 1"/>
    <property type="match status" value="1"/>
</dbReference>
<evidence type="ECO:0000313" key="3">
    <source>
        <dbReference type="EMBL" id="URE36388.1"/>
    </source>
</evidence>
<feature type="region of interest" description="Disordered" evidence="1">
    <location>
        <begin position="1"/>
        <end position="72"/>
    </location>
</feature>
<feature type="compositionally biased region" description="Low complexity" evidence="1">
    <location>
        <begin position="301"/>
        <end position="315"/>
    </location>
</feature>
<sequence>FLFSSPRTPFPSLARSPIRSERTPSHISLAPTMESAATAVSVGASGPGYPDSADSSPRSRGGDSWDEPYPPSAAAASSRLRLMCSYGGRIVPRPTDKSLCYLGGETRMVVVDRHSSLADISAKLSRKLLGGRPFSLKYQLPNEDLDSLISVTTDEDLENMIDELDRISATIAAAASGGGGSTRSSRLRLFLFPSKSESAPSSTIGSLLDESKSETWFVDALNSAIGGMGMDGLPRGHSADSATVDSLLGLEDNSSVHSRRGGGGAASHPEPEQLVLPRPDSAGKLARQDVHSVPDSPMLDTTSSFGSTSSAPSLSNLPPIPVPTDDRYADHRISGLDDHLAHMNLSSDSATSQRPDDGFKEPIYAHHLQVPPPIPIPIASDSIPAISASENSNRVFSDDEKSDHGVRKPPQPPKPTQVDAPSSDAASSYRAPLPAVDAPGYVLSSVQPEQLQQQQTHSQFHQQQPQFISANPHYIHHTAPGTVVPMASYYPIVPQSMQQLPQAHPFDPHIPMYYVPVRQTTPYTLASVHSNLVDPSCVPSSGKSAVPVPRVPTKSDVPPSLYSTAVPAHVPAALQPQLIHIASNQAHPYAGTGYHVMQHPHLSQSPATMANYGYEVTAAPGHPQMYYSQASSQPALSRQYQTASSTAMIPEAGAPGDSNVSKTS</sequence>
<dbReference type="OrthoDB" id="774308at2759"/>
<dbReference type="PANTHER" id="PTHR31066">
    <property type="entry name" value="OS05G0427100 PROTEIN-RELATED"/>
    <property type="match status" value="1"/>
</dbReference>
<feature type="compositionally biased region" description="Basic and acidic residues" evidence="1">
    <location>
        <begin position="396"/>
        <end position="406"/>
    </location>
</feature>
<dbReference type="AlphaFoldDB" id="A0A9E7HSM9"/>
<feature type="region of interest" description="Disordered" evidence="1">
    <location>
        <begin position="390"/>
        <end position="431"/>
    </location>
</feature>
<feature type="compositionally biased region" description="Low complexity" evidence="1">
    <location>
        <begin position="35"/>
        <end position="44"/>
    </location>
</feature>
<dbReference type="SMART" id="SM00666">
    <property type="entry name" value="PB1"/>
    <property type="match status" value="1"/>
</dbReference>
<feature type="region of interest" description="Disordered" evidence="1">
    <location>
        <begin position="253"/>
        <end position="330"/>
    </location>
</feature>
<evidence type="ECO:0000313" key="4">
    <source>
        <dbReference type="Proteomes" id="UP001055439"/>
    </source>
</evidence>
<feature type="non-terminal residue" evidence="3">
    <location>
        <position position="1"/>
    </location>
</feature>
<keyword evidence="4" id="KW-1185">Reference proteome</keyword>
<dbReference type="InterPro" id="IPR053198">
    <property type="entry name" value="Gynoecium_Dev_Regulator"/>
</dbReference>
<feature type="region of interest" description="Disordered" evidence="1">
    <location>
        <begin position="637"/>
        <end position="664"/>
    </location>
</feature>
<dbReference type="CDD" id="cd06410">
    <property type="entry name" value="PB1_UP2"/>
    <property type="match status" value="1"/>
</dbReference>
<accession>A0A9E7HSM9</accession>